<protein>
    <recommendedName>
        <fullName evidence="3">C2H2-type domain-containing protein</fullName>
    </recommendedName>
</protein>
<dbReference type="EMBL" id="MU864464">
    <property type="protein sequence ID" value="KAK4185026.1"/>
    <property type="molecule type" value="Genomic_DNA"/>
</dbReference>
<accession>A0AAN6WPD3</accession>
<evidence type="ECO:0008006" key="3">
    <source>
        <dbReference type="Google" id="ProtNLM"/>
    </source>
</evidence>
<proteinExistence type="predicted"/>
<dbReference type="AlphaFoldDB" id="A0AAN6WPD3"/>
<reference evidence="1" key="2">
    <citation type="submission" date="2023-05" db="EMBL/GenBank/DDBJ databases">
        <authorList>
            <consortium name="Lawrence Berkeley National Laboratory"/>
            <person name="Steindorff A."/>
            <person name="Hensen N."/>
            <person name="Bonometti L."/>
            <person name="Westerberg I."/>
            <person name="Brannstrom I.O."/>
            <person name="Guillou S."/>
            <person name="Cros-Aarteil S."/>
            <person name="Calhoun S."/>
            <person name="Haridas S."/>
            <person name="Kuo A."/>
            <person name="Mondo S."/>
            <person name="Pangilinan J."/>
            <person name="Riley R."/>
            <person name="Labutti K."/>
            <person name="Andreopoulos B."/>
            <person name="Lipzen A."/>
            <person name="Chen C."/>
            <person name="Yanf M."/>
            <person name="Daum C."/>
            <person name="Ng V."/>
            <person name="Clum A."/>
            <person name="Ohm R."/>
            <person name="Martin F."/>
            <person name="Silar P."/>
            <person name="Natvig D."/>
            <person name="Lalanne C."/>
            <person name="Gautier V."/>
            <person name="Ament-Velasquez S.L."/>
            <person name="Kruys A."/>
            <person name="Hutchinson M.I."/>
            <person name="Powell A.J."/>
            <person name="Barry K."/>
            <person name="Miller A.N."/>
            <person name="Grigoriev I.V."/>
            <person name="Debuchy R."/>
            <person name="Gladieux P."/>
            <person name="Thoren M.H."/>
            <person name="Johannesson H."/>
        </authorList>
    </citation>
    <scope>NUCLEOTIDE SEQUENCE</scope>
    <source>
        <strain evidence="1">PSN309</strain>
    </source>
</reference>
<keyword evidence="2" id="KW-1185">Reference proteome</keyword>
<dbReference type="PANTHER" id="PTHR38166:SF1">
    <property type="entry name" value="C2H2-TYPE DOMAIN-CONTAINING PROTEIN"/>
    <property type="match status" value="1"/>
</dbReference>
<evidence type="ECO:0000313" key="2">
    <source>
        <dbReference type="Proteomes" id="UP001302126"/>
    </source>
</evidence>
<dbReference type="PANTHER" id="PTHR38166">
    <property type="entry name" value="C2H2-TYPE DOMAIN-CONTAINING PROTEIN-RELATED"/>
    <property type="match status" value="1"/>
</dbReference>
<reference evidence="1" key="1">
    <citation type="journal article" date="2023" name="Mol. Phylogenet. Evol.">
        <title>Genome-scale phylogeny and comparative genomics of the fungal order Sordariales.</title>
        <authorList>
            <person name="Hensen N."/>
            <person name="Bonometti L."/>
            <person name="Westerberg I."/>
            <person name="Brannstrom I.O."/>
            <person name="Guillou S."/>
            <person name="Cros-Aarteil S."/>
            <person name="Calhoun S."/>
            <person name="Haridas S."/>
            <person name="Kuo A."/>
            <person name="Mondo S."/>
            <person name="Pangilinan J."/>
            <person name="Riley R."/>
            <person name="LaButti K."/>
            <person name="Andreopoulos B."/>
            <person name="Lipzen A."/>
            <person name="Chen C."/>
            <person name="Yan M."/>
            <person name="Daum C."/>
            <person name="Ng V."/>
            <person name="Clum A."/>
            <person name="Steindorff A."/>
            <person name="Ohm R.A."/>
            <person name="Martin F."/>
            <person name="Silar P."/>
            <person name="Natvig D.O."/>
            <person name="Lalanne C."/>
            <person name="Gautier V."/>
            <person name="Ament-Velasquez S.L."/>
            <person name="Kruys A."/>
            <person name="Hutchinson M.I."/>
            <person name="Powell A.J."/>
            <person name="Barry K."/>
            <person name="Miller A.N."/>
            <person name="Grigoriev I.V."/>
            <person name="Debuchy R."/>
            <person name="Gladieux P."/>
            <person name="Hiltunen Thoren M."/>
            <person name="Johannesson H."/>
        </authorList>
    </citation>
    <scope>NUCLEOTIDE SEQUENCE</scope>
    <source>
        <strain evidence="1">PSN309</strain>
    </source>
</reference>
<organism evidence="1 2">
    <name type="scientific">Podospora australis</name>
    <dbReference type="NCBI Taxonomy" id="1536484"/>
    <lineage>
        <taxon>Eukaryota</taxon>
        <taxon>Fungi</taxon>
        <taxon>Dikarya</taxon>
        <taxon>Ascomycota</taxon>
        <taxon>Pezizomycotina</taxon>
        <taxon>Sordariomycetes</taxon>
        <taxon>Sordariomycetidae</taxon>
        <taxon>Sordariales</taxon>
        <taxon>Podosporaceae</taxon>
        <taxon>Podospora</taxon>
    </lineage>
</organism>
<dbReference type="Proteomes" id="UP001302126">
    <property type="component" value="Unassembled WGS sequence"/>
</dbReference>
<comment type="caution">
    <text evidence="1">The sequence shown here is derived from an EMBL/GenBank/DDBJ whole genome shotgun (WGS) entry which is preliminary data.</text>
</comment>
<sequence>MVESRLACPFHKHNALIFRKCRSKKLRTTADVRAHIKRCHLQPPFCTRCRKVFSGKNQHDLLRNHIEQQPCQVSDLVDVPHGITAVQEDALNQRGELMLSGASPEARRWYAIWQVCLPGEPFPDSIYIRESSEDAQSLLQTCRTLVVG</sequence>
<gene>
    <name evidence="1" type="ORF">QBC35DRAFT_538587</name>
</gene>
<name>A0AAN6WPD3_9PEZI</name>
<feature type="non-terminal residue" evidence="1">
    <location>
        <position position="148"/>
    </location>
</feature>
<evidence type="ECO:0000313" key="1">
    <source>
        <dbReference type="EMBL" id="KAK4185026.1"/>
    </source>
</evidence>